<dbReference type="InterPro" id="IPR050577">
    <property type="entry name" value="MAPR/NEUFC/NENF-like"/>
</dbReference>
<evidence type="ECO:0000256" key="1">
    <source>
        <dbReference type="ARBA" id="ARBA00038357"/>
    </source>
</evidence>
<dbReference type="InterPro" id="IPR001199">
    <property type="entry name" value="Cyt_B5-like_heme/steroid-bd"/>
</dbReference>
<name>A0A060SZD1_BLAAD</name>
<dbReference type="GO" id="GO:0016020">
    <property type="term" value="C:membrane"/>
    <property type="evidence" value="ECO:0007669"/>
    <property type="project" value="TreeGrafter"/>
</dbReference>
<dbReference type="Pfam" id="PF00173">
    <property type="entry name" value="Cyt-b5"/>
    <property type="match status" value="1"/>
</dbReference>
<dbReference type="PANTHER" id="PTHR10281">
    <property type="entry name" value="MEMBRANE-ASSOCIATED PROGESTERONE RECEPTOR COMPONENT-RELATED"/>
    <property type="match status" value="1"/>
</dbReference>
<dbReference type="EMBL" id="HG937691">
    <property type="protein sequence ID" value="CDP33884.1"/>
    <property type="molecule type" value="Genomic_DNA"/>
</dbReference>
<dbReference type="GO" id="GO:0020037">
    <property type="term" value="F:heme binding"/>
    <property type="evidence" value="ECO:0007669"/>
    <property type="project" value="UniProtKB-ARBA"/>
</dbReference>
<evidence type="ECO:0000313" key="3">
    <source>
        <dbReference type="EMBL" id="CDP33884.1"/>
    </source>
</evidence>
<feature type="domain" description="Cytochrome b5 heme-binding" evidence="2">
    <location>
        <begin position="19"/>
        <end position="114"/>
    </location>
</feature>
<reference evidence="3" key="1">
    <citation type="submission" date="2014-02" db="EMBL/GenBank/DDBJ databases">
        <authorList>
            <person name="Genoscope - CEA"/>
        </authorList>
    </citation>
    <scope>NUCLEOTIDE SEQUENCE</scope>
    <source>
        <strain evidence="3">LS3</strain>
    </source>
</reference>
<dbReference type="SMART" id="SM01117">
    <property type="entry name" value="Cyt-b5"/>
    <property type="match status" value="1"/>
</dbReference>
<protein>
    <submittedName>
        <fullName evidence="3">ARAD1A19668p</fullName>
    </submittedName>
</protein>
<accession>A0A060SZD1</accession>
<dbReference type="InterPro" id="IPR036400">
    <property type="entry name" value="Cyt_B5-like_heme/steroid_sf"/>
</dbReference>
<organism evidence="3">
    <name type="scientific">Blastobotrys adeninivorans</name>
    <name type="common">Yeast</name>
    <name type="synonym">Arxula adeninivorans</name>
    <dbReference type="NCBI Taxonomy" id="409370"/>
    <lineage>
        <taxon>Eukaryota</taxon>
        <taxon>Fungi</taxon>
        <taxon>Dikarya</taxon>
        <taxon>Ascomycota</taxon>
        <taxon>Saccharomycotina</taxon>
        <taxon>Dipodascomycetes</taxon>
        <taxon>Dipodascales</taxon>
        <taxon>Trichomonascaceae</taxon>
        <taxon>Blastobotrys</taxon>
    </lineage>
</organism>
<dbReference type="Gene3D" id="3.10.120.10">
    <property type="entry name" value="Cytochrome b5-like heme/steroid binding domain"/>
    <property type="match status" value="1"/>
</dbReference>
<dbReference type="GO" id="GO:0005783">
    <property type="term" value="C:endoplasmic reticulum"/>
    <property type="evidence" value="ECO:0007669"/>
    <property type="project" value="TreeGrafter"/>
</dbReference>
<dbReference type="FunFam" id="3.10.120.10:FF:000003">
    <property type="entry name" value="membrane-associated progesterone receptor component 1"/>
    <property type="match status" value="1"/>
</dbReference>
<reference evidence="3" key="2">
    <citation type="submission" date="2014-06" db="EMBL/GenBank/DDBJ databases">
        <title>The complete genome of Blastobotrys (Arxula) adeninivorans LS3 - a yeast of biotechnological interest.</title>
        <authorList>
            <person name="Kunze G."/>
            <person name="Gaillardin C."/>
            <person name="Czernicka M."/>
            <person name="Durrens P."/>
            <person name="Martin T."/>
            <person name="Boer E."/>
            <person name="Gabaldon T."/>
            <person name="Cruz J."/>
            <person name="Talla E."/>
            <person name="Marck C."/>
            <person name="Goffeau A."/>
            <person name="Barbe V."/>
            <person name="Baret P."/>
            <person name="Baronian K."/>
            <person name="Beier S."/>
            <person name="Bleykasten C."/>
            <person name="Bode R."/>
            <person name="Casaregola S."/>
            <person name="Despons L."/>
            <person name="Fairhead C."/>
            <person name="Giersberg M."/>
            <person name="Gierski P."/>
            <person name="Hahnel U."/>
            <person name="Hartmann A."/>
            <person name="Jankowska D."/>
            <person name="Jubin C."/>
            <person name="Jung P."/>
            <person name="Lafontaine I."/>
            <person name="Leh-Louis V."/>
            <person name="Lemaire M."/>
            <person name="Marcet-Houben M."/>
            <person name="Mascher M."/>
            <person name="Morel G."/>
            <person name="Richard G.-F."/>
            <person name="Riechen J."/>
            <person name="Sacerdot C."/>
            <person name="Sarkar A."/>
            <person name="Savel G."/>
            <person name="Schacherer J."/>
            <person name="Sherman D."/>
            <person name="Straub M.-L."/>
            <person name="Stein N."/>
            <person name="Thierry A."/>
            <person name="Trautwein-Schult A."/>
            <person name="Westhof E."/>
            <person name="Worch S."/>
            <person name="Dujon B."/>
            <person name="Souciet J.-L."/>
            <person name="Wincker P."/>
            <person name="Scholz U."/>
            <person name="Neuveglise N."/>
        </authorList>
    </citation>
    <scope>NUCLEOTIDE SEQUENCE</scope>
    <source>
        <strain evidence="3">LS3</strain>
    </source>
</reference>
<dbReference type="SUPFAM" id="SSF55856">
    <property type="entry name" value="Cytochrome b5-like heme/steroid binding domain"/>
    <property type="match status" value="1"/>
</dbReference>
<gene>
    <name evidence="3" type="ORF">GNLVRS02_ARAD1A19668g</name>
</gene>
<sequence>MPFAPKEPVDLDPPKDDTFTTEQLAQYDGVQKPEIYLAVKGVVFDVTKNRASYGPEGGYRVFVAKDASRALAKSSLKPEDAVSDTQGLTEKEQKVLDDWYSFYSQRYNIMGKVKD</sequence>
<dbReference type="AlphaFoldDB" id="A0A060SZD1"/>
<dbReference type="PANTHER" id="PTHR10281:SF115">
    <property type="entry name" value="BINDING PROTEIN, PUTATIVE (AFU_ORTHOLOGUE AFUA_4G06240)-RELATED"/>
    <property type="match status" value="1"/>
</dbReference>
<comment type="similarity">
    <text evidence="1">Belongs to the cytochrome b5 family. MAPR subfamily.</text>
</comment>
<evidence type="ECO:0000259" key="2">
    <source>
        <dbReference type="SMART" id="SM01117"/>
    </source>
</evidence>
<dbReference type="PhylomeDB" id="A0A060SZD1"/>
<proteinExistence type="inferred from homology"/>